<evidence type="ECO:0000313" key="1">
    <source>
        <dbReference type="EMBL" id="PPE05560.1"/>
    </source>
</evidence>
<proteinExistence type="predicted"/>
<accession>A0A2S5RE26</accession>
<evidence type="ECO:0000313" key="2">
    <source>
        <dbReference type="Proteomes" id="UP000239425"/>
    </source>
</evidence>
<comment type="caution">
    <text evidence="1">The sequence shown here is derived from an EMBL/GenBank/DDBJ whole genome shotgun (WGS) entry which is preliminary data.</text>
</comment>
<name>A0A2S5RE26_9PROT</name>
<organism evidence="1 2">
    <name type="scientific">Holospora curviuscula</name>
    <dbReference type="NCBI Taxonomy" id="1082868"/>
    <lineage>
        <taxon>Bacteria</taxon>
        <taxon>Pseudomonadati</taxon>
        <taxon>Pseudomonadota</taxon>
        <taxon>Alphaproteobacteria</taxon>
        <taxon>Holosporales</taxon>
        <taxon>Holosporaceae</taxon>
        <taxon>Holospora</taxon>
    </lineage>
</organism>
<dbReference type="EMBL" id="PHHC01000064">
    <property type="protein sequence ID" value="PPE05560.1"/>
    <property type="molecule type" value="Genomic_DNA"/>
</dbReference>
<sequence>MLSTPLKKLDFGAEDNLRDGLIRPPFKHRPILFVPYQIGFDAMEGEDRRLEASIISRRLPGDEVILDAKLRACIYG</sequence>
<gene>
    <name evidence="1" type="ORF">HCUR_00206</name>
</gene>
<protein>
    <submittedName>
        <fullName evidence="1">Uncharacterized protein</fullName>
    </submittedName>
</protein>
<dbReference type="AlphaFoldDB" id="A0A2S5RE26"/>
<dbReference type="Proteomes" id="UP000239425">
    <property type="component" value="Unassembled WGS sequence"/>
</dbReference>
<reference evidence="1 2" key="1">
    <citation type="submission" date="2017-11" db="EMBL/GenBank/DDBJ databases">
        <title>Comparative genomic analysis of Holospora spp., intranuclear symbionts of paramecia.</title>
        <authorList>
            <person name="Garushyants S.K."/>
            <person name="Beliavskaya A."/>
            <person name="Malko D.B."/>
            <person name="Logacheva M.D."/>
            <person name="Rautian M.S."/>
            <person name="Gelfand M.S."/>
        </authorList>
    </citation>
    <scope>NUCLEOTIDE SEQUENCE [LARGE SCALE GENOMIC DNA]</scope>
    <source>
        <strain evidence="2">02AZ16</strain>
    </source>
</reference>
<keyword evidence="2" id="KW-1185">Reference proteome</keyword>